<feature type="transmembrane region" description="Helical" evidence="1">
    <location>
        <begin position="54"/>
        <end position="81"/>
    </location>
</feature>
<organism evidence="2 3">
    <name type="scientific">Nibribacter ruber</name>
    <dbReference type="NCBI Taxonomy" id="2698458"/>
    <lineage>
        <taxon>Bacteria</taxon>
        <taxon>Pseudomonadati</taxon>
        <taxon>Bacteroidota</taxon>
        <taxon>Cytophagia</taxon>
        <taxon>Cytophagales</taxon>
        <taxon>Hymenobacteraceae</taxon>
        <taxon>Nibribacter</taxon>
    </lineage>
</organism>
<keyword evidence="1" id="KW-1133">Transmembrane helix</keyword>
<keyword evidence="1" id="KW-0812">Transmembrane</keyword>
<dbReference type="KEGG" id="nib:GU926_11135"/>
<evidence type="ECO:0000313" key="2">
    <source>
        <dbReference type="EMBL" id="QHL87953.1"/>
    </source>
</evidence>
<dbReference type="Proteomes" id="UP000464214">
    <property type="component" value="Chromosome"/>
</dbReference>
<sequence>MFDYLYFRFYKWQQRVGNGDIAAVSSLIALSISIIVYIYGILMMLVSLGWLQGISYLGTAFGAGTLCVMVLVLTYYVYLYLGRGMKIVKKYSQESEKQSQYGDLALILYVIVGILILFGSMYLKMLENENRF</sequence>
<evidence type="ECO:0000313" key="3">
    <source>
        <dbReference type="Proteomes" id="UP000464214"/>
    </source>
</evidence>
<name>A0A6P1P1N3_9BACT</name>
<dbReference type="RefSeq" id="WP_160691850.1">
    <property type="nucleotide sequence ID" value="NZ_CP047897.1"/>
</dbReference>
<proteinExistence type="predicted"/>
<keyword evidence="3" id="KW-1185">Reference proteome</keyword>
<dbReference type="EMBL" id="CP047897">
    <property type="protein sequence ID" value="QHL87953.1"/>
    <property type="molecule type" value="Genomic_DNA"/>
</dbReference>
<dbReference type="AlphaFoldDB" id="A0A6P1P1N3"/>
<keyword evidence="1" id="KW-0472">Membrane</keyword>
<feature type="transmembrane region" description="Helical" evidence="1">
    <location>
        <begin position="101"/>
        <end position="123"/>
    </location>
</feature>
<protein>
    <submittedName>
        <fullName evidence="2">Uncharacterized protein</fullName>
    </submittedName>
</protein>
<evidence type="ECO:0000256" key="1">
    <source>
        <dbReference type="SAM" id="Phobius"/>
    </source>
</evidence>
<reference evidence="2 3" key="1">
    <citation type="submission" date="2020-01" db="EMBL/GenBank/DDBJ databases">
        <authorList>
            <person name="Kim M."/>
        </authorList>
    </citation>
    <scope>NUCLEOTIDE SEQUENCE [LARGE SCALE GENOMIC DNA]</scope>
    <source>
        <strain evidence="2 3">BT10</strain>
    </source>
</reference>
<gene>
    <name evidence="2" type="ORF">GU926_11135</name>
</gene>
<accession>A0A6P1P1N3</accession>
<feature type="transmembrane region" description="Helical" evidence="1">
    <location>
        <begin position="21"/>
        <end position="42"/>
    </location>
</feature>